<accession>S7W8V4</accession>
<dbReference type="Gene3D" id="3.30.40.10">
    <property type="entry name" value="Zinc/RING finger domain, C3HC4 (zinc finger)"/>
    <property type="match status" value="1"/>
</dbReference>
<evidence type="ECO:0000313" key="6">
    <source>
        <dbReference type="Proteomes" id="UP000014978"/>
    </source>
</evidence>
<dbReference type="GO" id="GO:0008270">
    <property type="term" value="F:zinc ion binding"/>
    <property type="evidence" value="ECO:0007669"/>
    <property type="project" value="UniProtKB-KW"/>
</dbReference>
<name>S7W8V4_SPRLO</name>
<keyword evidence="3" id="KW-0862">Zinc</keyword>
<dbReference type="GO" id="GO:0004842">
    <property type="term" value="F:ubiquitin-protein transferase activity"/>
    <property type="evidence" value="ECO:0007669"/>
    <property type="project" value="InterPro"/>
</dbReference>
<evidence type="ECO:0000259" key="4">
    <source>
        <dbReference type="PROSITE" id="PS51698"/>
    </source>
</evidence>
<evidence type="ECO:0000256" key="1">
    <source>
        <dbReference type="ARBA" id="ARBA00022723"/>
    </source>
</evidence>
<dbReference type="Pfam" id="PF11789">
    <property type="entry name" value="zf-Nse"/>
    <property type="match status" value="1"/>
</dbReference>
<sequence>MDIEITERLVLLEEIKTLLIENDELDEEILLDIETHKYYLEKRSTEKYSVIKKQVKMSKEFKNEIKNTEKIELTVIQDEKCPLTQEKIKDPFVSQCGHIMERSAIKEYLKNNRNCPVVGCVGQVKEKKN</sequence>
<dbReference type="InParanoid" id="S7W8V4"/>
<reference evidence="6" key="1">
    <citation type="journal article" date="2013" name="PLoS Genet.">
        <title>The genome of Spraguea lophii and the basis of host-microsporidian interactions.</title>
        <authorList>
            <person name="Campbell S.E."/>
            <person name="Williams T.A."/>
            <person name="Yousuf A."/>
            <person name="Soanes D.M."/>
            <person name="Paszkiewicz K.H."/>
            <person name="Williams B.A.P."/>
        </authorList>
    </citation>
    <scope>NUCLEOTIDE SEQUENCE [LARGE SCALE GENOMIC DNA]</scope>
    <source>
        <strain evidence="6">42_110</strain>
    </source>
</reference>
<proteinExistence type="predicted"/>
<keyword evidence="2" id="KW-0863">Zinc-finger</keyword>
<dbReference type="EMBL" id="ATCN01000298">
    <property type="protein sequence ID" value="EPR79330.1"/>
    <property type="molecule type" value="Genomic_DNA"/>
</dbReference>
<dbReference type="InterPro" id="IPR013083">
    <property type="entry name" value="Znf_RING/FYVE/PHD"/>
</dbReference>
<keyword evidence="6" id="KW-1185">Reference proteome</keyword>
<comment type="caution">
    <text evidence="5">The sequence shown here is derived from an EMBL/GenBank/DDBJ whole genome shotgun (WGS) entry which is preliminary data.</text>
</comment>
<dbReference type="STRING" id="1358809.S7W8V4"/>
<evidence type="ECO:0000313" key="5">
    <source>
        <dbReference type="EMBL" id="EPR79330.1"/>
    </source>
</evidence>
<dbReference type="SUPFAM" id="SSF57850">
    <property type="entry name" value="RING/U-box"/>
    <property type="match status" value="1"/>
</dbReference>
<dbReference type="OrthoDB" id="2190619at2759"/>
<dbReference type="Proteomes" id="UP000014978">
    <property type="component" value="Unassembled WGS sequence"/>
</dbReference>
<dbReference type="HOGENOM" id="CLU_1865721_0_0_1"/>
<evidence type="ECO:0000256" key="3">
    <source>
        <dbReference type="ARBA" id="ARBA00022833"/>
    </source>
</evidence>
<gene>
    <name evidence="5" type="ORF">SLOPH_1786</name>
</gene>
<keyword evidence="1" id="KW-0479">Metal-binding</keyword>
<dbReference type="PROSITE" id="PS51698">
    <property type="entry name" value="U_BOX"/>
    <property type="match status" value="1"/>
</dbReference>
<evidence type="ECO:0000256" key="2">
    <source>
        <dbReference type="ARBA" id="ARBA00022771"/>
    </source>
</evidence>
<dbReference type="VEuPathDB" id="MicrosporidiaDB:SLOPH_1786"/>
<dbReference type="AlphaFoldDB" id="S7W8V4"/>
<dbReference type="InterPro" id="IPR003613">
    <property type="entry name" value="Ubox_domain"/>
</dbReference>
<organism evidence="5 6">
    <name type="scientific">Spraguea lophii (strain 42_110)</name>
    <name type="common">Microsporidian parasite</name>
    <dbReference type="NCBI Taxonomy" id="1358809"/>
    <lineage>
        <taxon>Eukaryota</taxon>
        <taxon>Fungi</taxon>
        <taxon>Fungi incertae sedis</taxon>
        <taxon>Microsporidia</taxon>
        <taxon>Spragueidae</taxon>
        <taxon>Spraguea</taxon>
    </lineage>
</organism>
<feature type="domain" description="U-box" evidence="4">
    <location>
        <begin position="74"/>
        <end position="129"/>
    </location>
</feature>
<protein>
    <recommendedName>
        <fullName evidence="4">U-box domain-containing protein</fullName>
    </recommendedName>
</protein>
<dbReference type="GO" id="GO:0016567">
    <property type="term" value="P:protein ubiquitination"/>
    <property type="evidence" value="ECO:0007669"/>
    <property type="project" value="InterPro"/>
</dbReference>
<dbReference type="InterPro" id="IPR004181">
    <property type="entry name" value="Znf_MIZ"/>
</dbReference>
<dbReference type="OMA" id="CGHAMER"/>